<keyword evidence="4 11" id="KW-0004">4Fe-4S</keyword>
<dbReference type="NCBIfam" id="NF045490">
    <property type="entry name" value="FdxA_Protbact"/>
    <property type="match status" value="1"/>
</dbReference>
<evidence type="ECO:0000256" key="8">
    <source>
        <dbReference type="ARBA" id="ARBA00023004"/>
    </source>
</evidence>
<reference evidence="15" key="1">
    <citation type="journal article" date="2019" name="Int. J. Syst. Evol. Microbiol.">
        <title>The Global Catalogue of Microorganisms (GCM) 10K type strain sequencing project: providing services to taxonomists for standard genome sequencing and annotation.</title>
        <authorList>
            <consortium name="The Broad Institute Genomics Platform"/>
            <consortium name="The Broad Institute Genome Sequencing Center for Infectious Disease"/>
            <person name="Wu L."/>
            <person name="Ma J."/>
        </authorList>
    </citation>
    <scope>NUCLEOTIDE SEQUENCE [LARGE SCALE GENOMIC DNA]</scope>
    <source>
        <strain evidence="15">NBRC 101365</strain>
    </source>
</reference>
<sequence length="128" mass="13708">MSQSKAPLPSGALLWVVTENCIKCKYMECVSECPVDCFREGENMLVIDPTLCIDCGICEPACPADAIRSDAERGLEAWVGMNARYAQVWPEITVQREPLSDAKAWDGRPGKLAPLSPHAGAGDAGQAG</sequence>
<gene>
    <name evidence="14" type="ORF">GCM10007874_36350</name>
</gene>
<dbReference type="Pfam" id="PF11953">
    <property type="entry name" value="DUF3470"/>
    <property type="match status" value="1"/>
</dbReference>
<evidence type="ECO:0000313" key="14">
    <source>
        <dbReference type="EMBL" id="GLS20618.1"/>
    </source>
</evidence>
<dbReference type="PROSITE" id="PS51379">
    <property type="entry name" value="4FE4S_FER_2"/>
    <property type="match status" value="2"/>
</dbReference>
<evidence type="ECO:0000256" key="10">
    <source>
        <dbReference type="ARBA" id="ARBA00023291"/>
    </source>
</evidence>
<evidence type="ECO:0000256" key="9">
    <source>
        <dbReference type="ARBA" id="ARBA00023014"/>
    </source>
</evidence>
<evidence type="ECO:0000256" key="1">
    <source>
        <dbReference type="ARBA" id="ARBA00001927"/>
    </source>
</evidence>
<evidence type="ECO:0000256" key="11">
    <source>
        <dbReference type="RuleBase" id="RU364098"/>
    </source>
</evidence>
<dbReference type="Gene3D" id="3.30.70.20">
    <property type="match status" value="1"/>
</dbReference>
<dbReference type="Pfam" id="PF12800">
    <property type="entry name" value="Fer4_4"/>
    <property type="match status" value="1"/>
</dbReference>
<name>A0ABQ6CLI1_9HYPH</name>
<dbReference type="Pfam" id="PF00037">
    <property type="entry name" value="Fer4"/>
    <property type="match status" value="1"/>
</dbReference>
<keyword evidence="15" id="KW-1185">Reference proteome</keyword>
<dbReference type="PANTHER" id="PTHR42859:SF2">
    <property type="entry name" value="FERREDOXIN"/>
    <property type="match status" value="1"/>
</dbReference>
<dbReference type="InterPro" id="IPR017900">
    <property type="entry name" value="4Fe4S_Fe_S_CS"/>
</dbReference>
<evidence type="ECO:0000256" key="7">
    <source>
        <dbReference type="ARBA" id="ARBA00022982"/>
    </source>
</evidence>
<keyword evidence="3 11" id="KW-0813">Transport</keyword>
<dbReference type="InterPro" id="IPR022569">
    <property type="entry name" value="Fd_C"/>
</dbReference>
<dbReference type="EMBL" id="BSPC01000032">
    <property type="protein sequence ID" value="GLS20618.1"/>
    <property type="molecule type" value="Genomic_DNA"/>
</dbReference>
<evidence type="ECO:0000256" key="4">
    <source>
        <dbReference type="ARBA" id="ARBA00022485"/>
    </source>
</evidence>
<evidence type="ECO:0000313" key="15">
    <source>
        <dbReference type="Proteomes" id="UP001156882"/>
    </source>
</evidence>
<keyword evidence="8 11" id="KW-0408">Iron</keyword>
<comment type="caution">
    <text evidence="14">The sequence shown here is derived from an EMBL/GenBank/DDBJ whole genome shotgun (WGS) entry which is preliminary data.</text>
</comment>
<evidence type="ECO:0000256" key="3">
    <source>
        <dbReference type="ARBA" id="ARBA00022448"/>
    </source>
</evidence>
<organism evidence="14 15">
    <name type="scientific">Labrys miyagiensis</name>
    <dbReference type="NCBI Taxonomy" id="346912"/>
    <lineage>
        <taxon>Bacteria</taxon>
        <taxon>Pseudomonadati</taxon>
        <taxon>Pseudomonadota</taxon>
        <taxon>Alphaproteobacteria</taxon>
        <taxon>Hyphomicrobiales</taxon>
        <taxon>Xanthobacteraceae</taxon>
        <taxon>Labrys</taxon>
    </lineage>
</organism>
<feature type="domain" description="4Fe-4S ferredoxin-type" evidence="13">
    <location>
        <begin position="43"/>
        <end position="72"/>
    </location>
</feature>
<dbReference type="Proteomes" id="UP001156882">
    <property type="component" value="Unassembled WGS sequence"/>
</dbReference>
<protein>
    <recommendedName>
        <fullName evidence="11">Ferredoxin</fullName>
    </recommendedName>
</protein>
<evidence type="ECO:0000256" key="12">
    <source>
        <dbReference type="SAM" id="MobiDB-lite"/>
    </source>
</evidence>
<feature type="domain" description="4Fe-4S ferredoxin-type" evidence="13">
    <location>
        <begin position="12"/>
        <end position="42"/>
    </location>
</feature>
<dbReference type="PRINTS" id="PR00354">
    <property type="entry name" value="7FE8SFRDOXIN"/>
</dbReference>
<keyword evidence="10 11" id="KW-0003">3Fe-4S</keyword>
<dbReference type="PANTHER" id="PTHR42859">
    <property type="entry name" value="OXIDOREDUCTASE"/>
    <property type="match status" value="1"/>
</dbReference>
<comment type="cofactor">
    <cofactor evidence="1 11">
        <name>[3Fe-4S] cluster</name>
        <dbReference type="ChEBI" id="CHEBI:21137"/>
    </cofactor>
</comment>
<feature type="region of interest" description="Disordered" evidence="12">
    <location>
        <begin position="100"/>
        <end position="128"/>
    </location>
</feature>
<dbReference type="SUPFAM" id="SSF54862">
    <property type="entry name" value="4Fe-4S ferredoxins"/>
    <property type="match status" value="1"/>
</dbReference>
<dbReference type="InterPro" id="IPR050294">
    <property type="entry name" value="RnfB_subfamily"/>
</dbReference>
<dbReference type="InterPro" id="IPR054829">
    <property type="entry name" value="FdxA"/>
</dbReference>
<keyword evidence="5 11" id="KW-0479">Metal-binding</keyword>
<proteinExistence type="predicted"/>
<feature type="compositionally biased region" description="Basic and acidic residues" evidence="12">
    <location>
        <begin position="100"/>
        <end position="109"/>
    </location>
</feature>
<dbReference type="InterPro" id="IPR017896">
    <property type="entry name" value="4Fe4S_Fe-S-bd"/>
</dbReference>
<evidence type="ECO:0000256" key="5">
    <source>
        <dbReference type="ARBA" id="ARBA00022723"/>
    </source>
</evidence>
<keyword evidence="6 11" id="KW-0677">Repeat</keyword>
<accession>A0ABQ6CLI1</accession>
<keyword evidence="7 11" id="KW-0249">Electron transport</keyword>
<evidence type="ECO:0000256" key="2">
    <source>
        <dbReference type="ARBA" id="ARBA00001966"/>
    </source>
</evidence>
<comment type="cofactor">
    <cofactor evidence="2 11">
        <name>[4Fe-4S] cluster</name>
        <dbReference type="ChEBI" id="CHEBI:49883"/>
    </cofactor>
</comment>
<dbReference type="InterPro" id="IPR000813">
    <property type="entry name" value="7Fe_ferredoxin"/>
</dbReference>
<keyword evidence="9 11" id="KW-0411">Iron-sulfur</keyword>
<evidence type="ECO:0000256" key="6">
    <source>
        <dbReference type="ARBA" id="ARBA00022737"/>
    </source>
</evidence>
<comment type="function">
    <text evidence="11">Ferredoxins are iron-sulfur proteins that transfer electrons in a wide variety of metabolic reactions.</text>
</comment>
<evidence type="ECO:0000259" key="13">
    <source>
        <dbReference type="PROSITE" id="PS51379"/>
    </source>
</evidence>
<dbReference type="PROSITE" id="PS00198">
    <property type="entry name" value="4FE4S_FER_1"/>
    <property type="match status" value="1"/>
</dbReference>